<dbReference type="PANTHER" id="PTHR22750">
    <property type="entry name" value="G-PROTEIN COUPLED RECEPTOR"/>
    <property type="match status" value="1"/>
</dbReference>
<evidence type="ECO:0000313" key="10">
    <source>
        <dbReference type="Proteomes" id="UP000014760"/>
    </source>
</evidence>
<dbReference type="AlphaFoldDB" id="R7UCF9"/>
<gene>
    <name evidence="8" type="ORF">CAPTEDRAFT_206363</name>
</gene>
<keyword evidence="5 6" id="KW-0472">Membrane</keyword>
<evidence type="ECO:0000259" key="7">
    <source>
        <dbReference type="PROSITE" id="PS50262"/>
    </source>
</evidence>
<reference evidence="8 10" key="2">
    <citation type="journal article" date="2013" name="Nature">
        <title>Insights into bilaterian evolution from three spiralian genomes.</title>
        <authorList>
            <person name="Simakov O."/>
            <person name="Marletaz F."/>
            <person name="Cho S.J."/>
            <person name="Edsinger-Gonzales E."/>
            <person name="Havlak P."/>
            <person name="Hellsten U."/>
            <person name="Kuo D.H."/>
            <person name="Larsson T."/>
            <person name="Lv J."/>
            <person name="Arendt D."/>
            <person name="Savage R."/>
            <person name="Osoegawa K."/>
            <person name="de Jong P."/>
            <person name="Grimwood J."/>
            <person name="Chapman J.A."/>
            <person name="Shapiro H."/>
            <person name="Aerts A."/>
            <person name="Otillar R.P."/>
            <person name="Terry A.Y."/>
            <person name="Boore J.L."/>
            <person name="Grigoriev I.V."/>
            <person name="Lindberg D.R."/>
            <person name="Seaver E.C."/>
            <person name="Weisblat D.A."/>
            <person name="Putnam N.H."/>
            <person name="Rokhsar D.S."/>
        </authorList>
    </citation>
    <scope>NUCLEOTIDE SEQUENCE</scope>
    <source>
        <strain evidence="8 10">I ESC-2004</strain>
    </source>
</reference>
<dbReference type="GO" id="GO:0004930">
    <property type="term" value="F:G protein-coupled receptor activity"/>
    <property type="evidence" value="ECO:0007669"/>
    <property type="project" value="InterPro"/>
</dbReference>
<keyword evidence="4 6" id="KW-1133">Transmembrane helix</keyword>
<dbReference type="EMBL" id="AMQN01008388">
    <property type="status" value="NOT_ANNOTATED_CDS"/>
    <property type="molecule type" value="Genomic_DNA"/>
</dbReference>
<name>R7UCF9_CAPTE</name>
<keyword evidence="3 6" id="KW-0812">Transmembrane</keyword>
<dbReference type="EMBL" id="KB302988">
    <property type="protein sequence ID" value="ELU03689.1"/>
    <property type="molecule type" value="Genomic_DNA"/>
</dbReference>
<keyword evidence="2" id="KW-1003">Cell membrane</keyword>
<evidence type="ECO:0000313" key="8">
    <source>
        <dbReference type="EMBL" id="ELU03689.1"/>
    </source>
</evidence>
<dbReference type="PROSITE" id="PS50262">
    <property type="entry name" value="G_PROTEIN_RECEP_F1_2"/>
    <property type="match status" value="1"/>
</dbReference>
<sequence>MEATTEASTPITARIPLYSIIISSVVTLECIVCIILNPITIAAIVFGGFGQKSAIHLFITSLSVSDLLSGLAFLSFQIQRWVATLGGVHPSLVTISWISSTLSAAAFPGSLLSAMAIGIDRAFATSKPMSYKRTMSQRNGKLILAVLCQLCYTCSVSISEKYDFTGRLFGVVLPHVVAANLSVTITFCDP</sequence>
<dbReference type="PRINTS" id="PR00237">
    <property type="entry name" value="GPCRRHODOPSN"/>
</dbReference>
<dbReference type="EMBL" id="AMQN01008389">
    <property type="status" value="NOT_ANNOTATED_CDS"/>
    <property type="molecule type" value="Genomic_DNA"/>
</dbReference>
<evidence type="ECO:0000256" key="1">
    <source>
        <dbReference type="ARBA" id="ARBA00004651"/>
    </source>
</evidence>
<evidence type="ECO:0000256" key="3">
    <source>
        <dbReference type="ARBA" id="ARBA00022692"/>
    </source>
</evidence>
<dbReference type="OrthoDB" id="5974286at2759"/>
<evidence type="ECO:0000256" key="6">
    <source>
        <dbReference type="SAM" id="Phobius"/>
    </source>
</evidence>
<dbReference type="Proteomes" id="UP000014760">
    <property type="component" value="Unassembled WGS sequence"/>
</dbReference>
<keyword evidence="10" id="KW-1185">Reference proteome</keyword>
<dbReference type="CDD" id="cd00637">
    <property type="entry name" value="7tm_classA_rhodopsin-like"/>
    <property type="match status" value="1"/>
</dbReference>
<reference evidence="10" key="1">
    <citation type="submission" date="2012-12" db="EMBL/GenBank/DDBJ databases">
        <authorList>
            <person name="Hellsten U."/>
            <person name="Grimwood J."/>
            <person name="Chapman J.A."/>
            <person name="Shapiro H."/>
            <person name="Aerts A."/>
            <person name="Otillar R.P."/>
            <person name="Terry A.Y."/>
            <person name="Boore J.L."/>
            <person name="Simakov O."/>
            <person name="Marletaz F."/>
            <person name="Cho S.-J."/>
            <person name="Edsinger-Gonzales E."/>
            <person name="Havlak P."/>
            <person name="Kuo D.-H."/>
            <person name="Larsson T."/>
            <person name="Lv J."/>
            <person name="Arendt D."/>
            <person name="Savage R."/>
            <person name="Osoegawa K."/>
            <person name="de Jong P."/>
            <person name="Lindberg D.R."/>
            <person name="Seaver E.C."/>
            <person name="Weisblat D.A."/>
            <person name="Putnam N.H."/>
            <person name="Grigoriev I.V."/>
            <person name="Rokhsar D.S."/>
        </authorList>
    </citation>
    <scope>NUCLEOTIDE SEQUENCE</scope>
    <source>
        <strain evidence="10">I ESC-2004</strain>
    </source>
</reference>
<evidence type="ECO:0000256" key="5">
    <source>
        <dbReference type="ARBA" id="ARBA00023136"/>
    </source>
</evidence>
<reference evidence="9" key="3">
    <citation type="submission" date="2015-06" db="UniProtKB">
        <authorList>
            <consortium name="EnsemblMetazoa"/>
        </authorList>
    </citation>
    <scope>IDENTIFICATION</scope>
</reference>
<dbReference type="Gene3D" id="1.20.1070.10">
    <property type="entry name" value="Rhodopsin 7-helix transmembrane proteins"/>
    <property type="match status" value="1"/>
</dbReference>
<dbReference type="EnsemblMetazoa" id="CapteT206363">
    <property type="protein sequence ID" value="CapteP206363"/>
    <property type="gene ID" value="CapteG206363"/>
</dbReference>
<feature type="transmembrane region" description="Helical" evidence="6">
    <location>
        <begin position="96"/>
        <end position="119"/>
    </location>
</feature>
<protein>
    <recommendedName>
        <fullName evidence="7">G-protein coupled receptors family 1 profile domain-containing protein</fullName>
    </recommendedName>
</protein>
<accession>R7UCF9</accession>
<feature type="domain" description="G-protein coupled receptors family 1 profile" evidence="7">
    <location>
        <begin position="36"/>
        <end position="190"/>
    </location>
</feature>
<dbReference type="HOGENOM" id="CLU_1429271_0_0_1"/>
<organism evidence="8">
    <name type="scientific">Capitella teleta</name>
    <name type="common">Polychaete worm</name>
    <dbReference type="NCBI Taxonomy" id="283909"/>
    <lineage>
        <taxon>Eukaryota</taxon>
        <taxon>Metazoa</taxon>
        <taxon>Spiralia</taxon>
        <taxon>Lophotrochozoa</taxon>
        <taxon>Annelida</taxon>
        <taxon>Polychaeta</taxon>
        <taxon>Sedentaria</taxon>
        <taxon>Scolecida</taxon>
        <taxon>Capitellidae</taxon>
        <taxon>Capitella</taxon>
    </lineage>
</organism>
<dbReference type="SUPFAM" id="SSF81321">
    <property type="entry name" value="Family A G protein-coupled receptor-like"/>
    <property type="match status" value="1"/>
</dbReference>
<feature type="transmembrane region" description="Helical" evidence="6">
    <location>
        <begin position="54"/>
        <end position="76"/>
    </location>
</feature>
<proteinExistence type="predicted"/>
<comment type="subcellular location">
    <subcellularLocation>
        <location evidence="1">Cell membrane</location>
        <topology evidence="1">Multi-pass membrane protein</topology>
    </subcellularLocation>
</comment>
<feature type="transmembrane region" description="Helical" evidence="6">
    <location>
        <begin position="20"/>
        <end position="47"/>
    </location>
</feature>
<dbReference type="GO" id="GO:0005886">
    <property type="term" value="C:plasma membrane"/>
    <property type="evidence" value="ECO:0007669"/>
    <property type="project" value="UniProtKB-SubCell"/>
</dbReference>
<dbReference type="STRING" id="283909.R7UCF9"/>
<evidence type="ECO:0000256" key="2">
    <source>
        <dbReference type="ARBA" id="ARBA00022475"/>
    </source>
</evidence>
<dbReference type="InterPro" id="IPR017452">
    <property type="entry name" value="GPCR_Rhodpsn_7TM"/>
</dbReference>
<dbReference type="Pfam" id="PF00001">
    <property type="entry name" value="7tm_1"/>
    <property type="match status" value="1"/>
</dbReference>
<dbReference type="InterPro" id="IPR000276">
    <property type="entry name" value="GPCR_Rhodpsn"/>
</dbReference>
<evidence type="ECO:0000313" key="9">
    <source>
        <dbReference type="EnsemblMetazoa" id="CapteP206363"/>
    </source>
</evidence>
<feature type="transmembrane region" description="Helical" evidence="6">
    <location>
        <begin position="140"/>
        <end position="158"/>
    </location>
</feature>
<evidence type="ECO:0000256" key="4">
    <source>
        <dbReference type="ARBA" id="ARBA00022989"/>
    </source>
</evidence>